<feature type="transmembrane region" description="Helical" evidence="7">
    <location>
        <begin position="20"/>
        <end position="41"/>
    </location>
</feature>
<dbReference type="EMBL" id="CP053097">
    <property type="protein sequence ID" value="QJR43863.1"/>
    <property type="molecule type" value="Genomic_DNA"/>
</dbReference>
<evidence type="ECO:0000256" key="6">
    <source>
        <dbReference type="ARBA" id="ARBA00023136"/>
    </source>
</evidence>
<protein>
    <submittedName>
        <fullName evidence="8">Chromate transporter</fullName>
    </submittedName>
</protein>
<evidence type="ECO:0000256" key="1">
    <source>
        <dbReference type="ARBA" id="ARBA00004651"/>
    </source>
</evidence>
<keyword evidence="5 7" id="KW-1133">Transmembrane helix</keyword>
<dbReference type="KEGG" id="mmio:HLA92_00050"/>
<dbReference type="PANTHER" id="PTHR43663">
    <property type="entry name" value="CHROMATE TRANSPORT PROTEIN-RELATED"/>
    <property type="match status" value="1"/>
</dbReference>
<reference evidence="8 9" key="1">
    <citation type="submission" date="2020-05" db="EMBL/GenBank/DDBJ databases">
        <title>Novel Mycoplasma species detected in Mirounga angustirostris (northern elephant seal) from the USA.</title>
        <authorList>
            <person name="Volokhov D.V."/>
        </authorList>
    </citation>
    <scope>NUCLEOTIDE SEQUENCE [LARGE SCALE GENOMIC DNA]</scope>
    <source>
        <strain evidence="8 9">Mirounga ES2806-NAS</strain>
    </source>
</reference>
<evidence type="ECO:0000313" key="9">
    <source>
        <dbReference type="Proteomes" id="UP000502118"/>
    </source>
</evidence>
<keyword evidence="4 7" id="KW-0812">Transmembrane</keyword>
<dbReference type="GO" id="GO:0005886">
    <property type="term" value="C:plasma membrane"/>
    <property type="evidence" value="ECO:0007669"/>
    <property type="project" value="UniProtKB-SubCell"/>
</dbReference>
<keyword evidence="9" id="KW-1185">Reference proteome</keyword>
<dbReference type="RefSeq" id="WP_171112320.1">
    <property type="nucleotide sequence ID" value="NZ_CP053097.1"/>
</dbReference>
<organism evidence="8 9">
    <name type="scientific">Mycoplasma miroungirhinis</name>
    <dbReference type="NCBI Taxonomy" id="754516"/>
    <lineage>
        <taxon>Bacteria</taxon>
        <taxon>Bacillati</taxon>
        <taxon>Mycoplasmatota</taxon>
        <taxon>Mollicutes</taxon>
        <taxon>Mycoplasmataceae</taxon>
        <taxon>Mycoplasma</taxon>
    </lineage>
</organism>
<comment type="subcellular location">
    <subcellularLocation>
        <location evidence="1">Cell membrane</location>
        <topology evidence="1">Multi-pass membrane protein</topology>
    </subcellularLocation>
</comment>
<dbReference type="GO" id="GO:0015109">
    <property type="term" value="F:chromate transmembrane transporter activity"/>
    <property type="evidence" value="ECO:0007669"/>
    <property type="project" value="InterPro"/>
</dbReference>
<keyword evidence="6 7" id="KW-0472">Membrane</keyword>
<dbReference type="InterPro" id="IPR052518">
    <property type="entry name" value="CHR_Transporter"/>
</dbReference>
<name>A0A6M4JA89_9MOLU</name>
<dbReference type="InterPro" id="IPR003370">
    <property type="entry name" value="Chromate_transpt"/>
</dbReference>
<dbReference type="PANTHER" id="PTHR43663:SF1">
    <property type="entry name" value="CHROMATE TRANSPORTER"/>
    <property type="match status" value="1"/>
</dbReference>
<evidence type="ECO:0000256" key="3">
    <source>
        <dbReference type="ARBA" id="ARBA00022475"/>
    </source>
</evidence>
<comment type="similarity">
    <text evidence="2">Belongs to the chromate ion transporter (CHR) (TC 2.A.51) family.</text>
</comment>
<evidence type="ECO:0000256" key="7">
    <source>
        <dbReference type="SAM" id="Phobius"/>
    </source>
</evidence>
<dbReference type="AlphaFoldDB" id="A0A6M4JA89"/>
<dbReference type="Pfam" id="PF02417">
    <property type="entry name" value="Chromate_transp"/>
    <property type="match status" value="1"/>
</dbReference>
<sequence>MKQQKDIYTKVIKIKAWKVFLFIFMCTFIGFGGGNALLPVISKFAINKYKWISQREFDDVVLVSNIIPGPSIVETLSFIAIKLLGFWKGFFVSLFAFLPHLLFSLIVFIILNKYANKYLYVLAACVLPVIIGVLINFGWKYLKYSYKNLNSLFVTLTFLATFCFCLFIPSPYNVPAIPLIIGLFFIFFIIKIKKIKKNNIPNQKGDF</sequence>
<evidence type="ECO:0000256" key="5">
    <source>
        <dbReference type="ARBA" id="ARBA00022989"/>
    </source>
</evidence>
<feature type="transmembrane region" description="Helical" evidence="7">
    <location>
        <begin position="118"/>
        <end position="139"/>
    </location>
</feature>
<evidence type="ECO:0000256" key="2">
    <source>
        <dbReference type="ARBA" id="ARBA00005262"/>
    </source>
</evidence>
<feature type="transmembrane region" description="Helical" evidence="7">
    <location>
        <begin position="151"/>
        <end position="169"/>
    </location>
</feature>
<proteinExistence type="inferred from homology"/>
<evidence type="ECO:0000256" key="4">
    <source>
        <dbReference type="ARBA" id="ARBA00022692"/>
    </source>
</evidence>
<dbReference type="Proteomes" id="UP000502118">
    <property type="component" value="Chromosome"/>
</dbReference>
<accession>A0A6M4JA89</accession>
<gene>
    <name evidence="8" type="ORF">HLA92_00050</name>
</gene>
<keyword evidence="3" id="KW-1003">Cell membrane</keyword>
<feature type="transmembrane region" description="Helical" evidence="7">
    <location>
        <begin position="91"/>
        <end position="112"/>
    </location>
</feature>
<evidence type="ECO:0000313" key="8">
    <source>
        <dbReference type="EMBL" id="QJR43863.1"/>
    </source>
</evidence>